<accession>A0A8D8MDI4</accession>
<name>A0A8D8MDI4_CULPI</name>
<dbReference type="EMBL" id="HBUE01194468">
    <property type="protein sequence ID" value="CAG6526870.1"/>
    <property type="molecule type" value="Transcribed_RNA"/>
</dbReference>
<dbReference type="EMBL" id="HBUE01194467">
    <property type="protein sequence ID" value="CAG6526866.1"/>
    <property type="molecule type" value="Transcribed_RNA"/>
</dbReference>
<evidence type="ECO:0000256" key="1">
    <source>
        <dbReference type="SAM" id="MobiDB-lite"/>
    </source>
</evidence>
<dbReference type="EMBL" id="HBUE01015168">
    <property type="protein sequence ID" value="CAG6450209.1"/>
    <property type="molecule type" value="Transcribed_RNA"/>
</dbReference>
<dbReference type="EMBL" id="HBUE01015175">
    <property type="protein sequence ID" value="CAG6450227.1"/>
    <property type="molecule type" value="Transcribed_RNA"/>
</dbReference>
<dbReference type="EMBL" id="HBUE01300448">
    <property type="protein sequence ID" value="CAG6578591.1"/>
    <property type="molecule type" value="Transcribed_RNA"/>
</dbReference>
<dbReference type="AlphaFoldDB" id="A0A8D8MDI4"/>
<dbReference type="EMBL" id="HBUE01015174">
    <property type="protein sequence ID" value="CAG6450223.1"/>
    <property type="molecule type" value="Transcribed_RNA"/>
</dbReference>
<dbReference type="EMBL" id="HBUE01300450">
    <property type="protein sequence ID" value="CAG6578600.1"/>
    <property type="molecule type" value="Transcribed_RNA"/>
</dbReference>
<proteinExistence type="predicted"/>
<evidence type="ECO:0000313" key="2">
    <source>
        <dbReference type="EMBL" id="CAG6526866.1"/>
    </source>
</evidence>
<reference evidence="2" key="1">
    <citation type="submission" date="2021-05" db="EMBL/GenBank/DDBJ databases">
        <authorList>
            <person name="Alioto T."/>
            <person name="Alioto T."/>
            <person name="Gomez Garrido J."/>
        </authorList>
    </citation>
    <scope>NUCLEOTIDE SEQUENCE</scope>
</reference>
<feature type="region of interest" description="Disordered" evidence="1">
    <location>
        <begin position="40"/>
        <end position="107"/>
    </location>
</feature>
<dbReference type="EMBL" id="HBUE01015176">
    <property type="protein sequence ID" value="CAG6450232.1"/>
    <property type="molecule type" value="Transcribed_RNA"/>
</dbReference>
<dbReference type="EMBL" id="HBUE01300447">
    <property type="protein sequence ID" value="CAG6578587.1"/>
    <property type="molecule type" value="Transcribed_RNA"/>
</dbReference>
<sequence length="107" mass="11749">MPAVRSKHHGNRYSTVQEGRRCGKLLQHHLWSARFTGKPLNAARRPEENLPNDHGNLRLPTPRGGHQVPVPLRPVFEGNASEFSDQAGGSCADGPQQSRLLRNGGIV</sequence>
<dbReference type="EMBL" id="HBUE01015167">
    <property type="protein sequence ID" value="CAG6450204.1"/>
    <property type="molecule type" value="Transcribed_RNA"/>
</dbReference>
<organism evidence="2">
    <name type="scientific">Culex pipiens</name>
    <name type="common">House mosquito</name>
    <dbReference type="NCBI Taxonomy" id="7175"/>
    <lineage>
        <taxon>Eukaryota</taxon>
        <taxon>Metazoa</taxon>
        <taxon>Ecdysozoa</taxon>
        <taxon>Arthropoda</taxon>
        <taxon>Hexapoda</taxon>
        <taxon>Insecta</taxon>
        <taxon>Pterygota</taxon>
        <taxon>Neoptera</taxon>
        <taxon>Endopterygota</taxon>
        <taxon>Diptera</taxon>
        <taxon>Nematocera</taxon>
        <taxon>Culicoidea</taxon>
        <taxon>Culicidae</taxon>
        <taxon>Culicinae</taxon>
        <taxon>Culicini</taxon>
        <taxon>Culex</taxon>
        <taxon>Culex</taxon>
    </lineage>
</organism>
<dbReference type="EMBL" id="HBUE01015166">
    <property type="protein sequence ID" value="CAG6450199.1"/>
    <property type="molecule type" value="Transcribed_RNA"/>
</dbReference>
<dbReference type="EMBL" id="HBUE01015171">
    <property type="protein sequence ID" value="CAG6450219.1"/>
    <property type="molecule type" value="Transcribed_RNA"/>
</dbReference>
<dbReference type="EMBL" id="HBUE01015169">
    <property type="protein sequence ID" value="CAG6450214.1"/>
    <property type="molecule type" value="Transcribed_RNA"/>
</dbReference>
<dbReference type="EMBL" id="HBUE01194470">
    <property type="protein sequence ID" value="CAG6526879.1"/>
    <property type="molecule type" value="Transcribed_RNA"/>
</dbReference>
<protein>
    <submittedName>
        <fullName evidence="2">(northern house mosquito) hypothetical protein</fullName>
    </submittedName>
</protein>